<dbReference type="GO" id="GO:0004553">
    <property type="term" value="F:hydrolase activity, hydrolyzing O-glycosyl compounds"/>
    <property type="evidence" value="ECO:0007669"/>
    <property type="project" value="InterPro"/>
</dbReference>
<dbReference type="InterPro" id="IPR036881">
    <property type="entry name" value="Glyco_hydro_3_C_sf"/>
</dbReference>
<dbReference type="InterPro" id="IPR036962">
    <property type="entry name" value="Glyco_hydro_3_N_sf"/>
</dbReference>
<dbReference type="Pfam" id="PF00933">
    <property type="entry name" value="Glyco_hydro_3"/>
    <property type="match status" value="1"/>
</dbReference>
<dbReference type="InterPro" id="IPR017853">
    <property type="entry name" value="GH"/>
</dbReference>
<dbReference type="Gene3D" id="3.20.20.300">
    <property type="entry name" value="Glycoside hydrolase, family 3, N-terminal domain"/>
    <property type="match status" value="1"/>
</dbReference>
<feature type="domain" description="Fibronectin type III-like" evidence="3">
    <location>
        <begin position="577"/>
        <end position="647"/>
    </location>
</feature>
<dbReference type="Proteomes" id="UP000593591">
    <property type="component" value="Chromosome"/>
</dbReference>
<name>A0A7M1XKM5_9SPIR</name>
<dbReference type="SUPFAM" id="SSF52279">
    <property type="entry name" value="Beta-D-glucan exohydrolase, C-terminal domain"/>
    <property type="match status" value="1"/>
</dbReference>
<keyword evidence="2" id="KW-0378">Hydrolase</keyword>
<dbReference type="KEGG" id="trc:DYE49_03345"/>
<evidence type="ECO:0000256" key="2">
    <source>
        <dbReference type="ARBA" id="ARBA00022801"/>
    </source>
</evidence>
<comment type="similarity">
    <text evidence="1">Belongs to the glycosyl hydrolase 3 family.</text>
</comment>
<dbReference type="PANTHER" id="PTHR42715:SF10">
    <property type="entry name" value="BETA-GLUCOSIDASE"/>
    <property type="match status" value="1"/>
</dbReference>
<proteinExistence type="inferred from homology"/>
<dbReference type="Gene3D" id="3.40.50.1700">
    <property type="entry name" value="Glycoside hydrolase family 3 C-terminal domain"/>
    <property type="match status" value="1"/>
</dbReference>
<dbReference type="EMBL" id="CP031517">
    <property type="protein sequence ID" value="QOS39545.1"/>
    <property type="molecule type" value="Genomic_DNA"/>
</dbReference>
<sequence>MDHQKILKQLTLEEKASFLVGSKNMETKGFPHLDIKPLVLSDGPNGIRKEKPQTNLGSNISSTLPATCFPSDNTLAMTWNAPLLEEIGKALGQEARYYDVNVVLGPAINIQRNPLCGRNFEYYSEDPLLAGTLSSKVVDGIQSENVIACVKHFCCNNNEKWRFVGDSLVDERALNEIYLKPFEIVVKNSAPGMIMTAYNKVNGTFMSQNKDLLEHTLREKWKYQGALVSDWGGVVNRAEALDATLDLEMPGMVQYNIDSMIDAVNNKTIEESKLDQSCLRLLEMIDKTKDNSKPDEEIFKKNSLLALEASIQGAVLLKNYENLLPLNNLEFPLFVGDLFMHLRYQGSGSSMLNPYDLCSLKDAFNRHNMPYEYARGYDIETEKVNRQLEKYALDKAAGCSIIVFFAGQNDEMESEGYDRDSMHLPENQLSLLNKLLLLGKKVVVVLFGGAPISLPFLNNIDSLLYMGLPGQQVGEAVYSLLYGLSSPSGRLAQTWPVSYLDVPFGGEFTTTPQERYKESIFVGYRYYETMKVDVCFPFGYGLSYGRVEYDHFQVMKKEHSLLIKVDLTNKSEIDQKEVVEIFASINKSKLTRPSKVLVGFTKVDLAKNETKHVEFEIPDSTLEVYYKKEHRFAIETGSYTFYLSKNVTEVIDTDIVEIQGETLKKEEDTYLLKNGFNSRTDEEFDAFLGYPVEKYTIASKKKYTLETPLIEMKSFWGKKFCSIASNIGKKQHDKAKKMLYSKEREREMKAGTFIYKMMPYNCLRSMVNSSGGTLTHEMALSILDICNGKLTKGLSKIRKEIKRLKKEGQI</sequence>
<dbReference type="Pfam" id="PF14310">
    <property type="entry name" value="Fn3-like"/>
    <property type="match status" value="1"/>
</dbReference>
<dbReference type="InterPro" id="IPR013783">
    <property type="entry name" value="Ig-like_fold"/>
</dbReference>
<reference evidence="4 5" key="1">
    <citation type="submission" date="2018-08" db="EMBL/GenBank/DDBJ databases">
        <title>The first complete genome of Treponema rectale (CHPAT), a commensal spirochete of the bovine rectum.</title>
        <authorList>
            <person name="Staton G.J."/>
            <person name="Clegg S.R."/>
            <person name="Carter S.D."/>
            <person name="Radford A.D."/>
            <person name="Darby A."/>
            <person name="Hall N."/>
            <person name="Birtles R.J."/>
            <person name="Evans N.J."/>
        </authorList>
    </citation>
    <scope>NUCLEOTIDE SEQUENCE [LARGE SCALE GENOMIC DNA]</scope>
    <source>
        <strain evidence="4 5">CHPA</strain>
    </source>
</reference>
<dbReference type="InterPro" id="IPR002772">
    <property type="entry name" value="Glyco_hydro_3_C"/>
</dbReference>
<dbReference type="GO" id="GO:0005975">
    <property type="term" value="P:carbohydrate metabolic process"/>
    <property type="evidence" value="ECO:0007669"/>
    <property type="project" value="InterPro"/>
</dbReference>
<dbReference type="Pfam" id="PF01915">
    <property type="entry name" value="Glyco_hydro_3_C"/>
    <property type="match status" value="1"/>
</dbReference>
<dbReference type="SUPFAM" id="SSF51445">
    <property type="entry name" value="(Trans)glycosidases"/>
    <property type="match status" value="1"/>
</dbReference>
<dbReference type="AlphaFoldDB" id="A0A7M1XKM5"/>
<evidence type="ECO:0000256" key="1">
    <source>
        <dbReference type="ARBA" id="ARBA00005336"/>
    </source>
</evidence>
<evidence type="ECO:0000313" key="4">
    <source>
        <dbReference type="EMBL" id="QOS39545.1"/>
    </source>
</evidence>
<dbReference type="PRINTS" id="PR00133">
    <property type="entry name" value="GLHYDRLASE3"/>
</dbReference>
<dbReference type="SMART" id="SM01217">
    <property type="entry name" value="Fn3_like"/>
    <property type="match status" value="1"/>
</dbReference>
<evidence type="ECO:0000259" key="3">
    <source>
        <dbReference type="SMART" id="SM01217"/>
    </source>
</evidence>
<gene>
    <name evidence="4" type="ORF">DYE49_03345</name>
</gene>
<dbReference type="PANTHER" id="PTHR42715">
    <property type="entry name" value="BETA-GLUCOSIDASE"/>
    <property type="match status" value="1"/>
</dbReference>
<organism evidence="4 5">
    <name type="scientific">Treponema rectale</name>
    <dbReference type="NCBI Taxonomy" id="744512"/>
    <lineage>
        <taxon>Bacteria</taxon>
        <taxon>Pseudomonadati</taxon>
        <taxon>Spirochaetota</taxon>
        <taxon>Spirochaetia</taxon>
        <taxon>Spirochaetales</taxon>
        <taxon>Treponemataceae</taxon>
        <taxon>Treponema</taxon>
    </lineage>
</organism>
<accession>A0A7M1XKM5</accession>
<dbReference type="Gene3D" id="2.60.40.10">
    <property type="entry name" value="Immunoglobulins"/>
    <property type="match status" value="1"/>
</dbReference>
<dbReference type="InterPro" id="IPR050288">
    <property type="entry name" value="Cellulose_deg_GH3"/>
</dbReference>
<evidence type="ECO:0000313" key="5">
    <source>
        <dbReference type="Proteomes" id="UP000593591"/>
    </source>
</evidence>
<dbReference type="InterPro" id="IPR026891">
    <property type="entry name" value="Fn3-like"/>
</dbReference>
<protein>
    <submittedName>
        <fullName evidence="4">Beta-glucosidase</fullName>
    </submittedName>
</protein>
<dbReference type="InterPro" id="IPR001764">
    <property type="entry name" value="Glyco_hydro_3_N"/>
</dbReference>